<dbReference type="AlphaFoldDB" id="A0A5M6D3A9"/>
<reference evidence="2 3" key="1">
    <citation type="submission" date="2019-09" db="EMBL/GenBank/DDBJ databases">
        <title>Genome sequence and assembly of Adhaeribacter sp.</title>
        <authorList>
            <person name="Chhetri G."/>
        </authorList>
    </citation>
    <scope>NUCLEOTIDE SEQUENCE [LARGE SCALE GENOMIC DNA]</scope>
    <source>
        <strain evidence="2 3">DK36</strain>
    </source>
</reference>
<proteinExistence type="predicted"/>
<evidence type="ECO:0000313" key="3">
    <source>
        <dbReference type="Proteomes" id="UP000323426"/>
    </source>
</evidence>
<sequence>MQNLKFNQLLLLSNSEKSGNVFQFQTNLNLITAAENNVGKSTLVKLLFWALGCELGFDTTWKNLDCKALVKFQIGDIKYQIMRYKDLISFKEGDSATINYPKITGAYAQKFAEIVDFKALLPNREDTLEVPPPAYYFLPYYIDQKKSWASPWDSFENLQQYADWKQTIVKYHVGIYKPQHFEIETDKYHQKTLQRVLVEDIKKIDIALSIVDTYVPKLSTVATTDENKFNLMTAEIRQELVSLASRQEVILDKLAKTESEKAYLEHQKVIAEGVITELELDYKFSVENLEDDNVECPLCGTIHQNTAIERAAILVDKQQAESQLTQINISLSKLNDNLFKINSQLDEARTEIADLKNKYVVEDEKQEKVGLTTIIESIAGKSIQEKVIENRTEKLVEQDTIEKELKALIKEQKDIQSKELIEEIKSYFNETFINYAKLLNTEEVNLSAINSPLDYNKVVKEGGAAENVRVTLAYNLAIYSVVEKYSNGTRSAFIIDTPNQHEQSDTNYDSIINLILNTFPKDAQIILCAMDNEHLKPYQQKAHVIRLTDKKLLDTNQYEMVKTEFDKF</sequence>
<comment type="caution">
    <text evidence="2">The sequence shown here is derived from an EMBL/GenBank/DDBJ whole genome shotgun (WGS) entry which is preliminary data.</text>
</comment>
<accession>A0A5M6D3A9</accession>
<evidence type="ECO:0000256" key="1">
    <source>
        <dbReference type="SAM" id="Coils"/>
    </source>
</evidence>
<evidence type="ECO:0000313" key="2">
    <source>
        <dbReference type="EMBL" id="KAA5541971.1"/>
    </source>
</evidence>
<dbReference type="EMBL" id="VWSF01000019">
    <property type="protein sequence ID" value="KAA5541971.1"/>
    <property type="molecule type" value="Genomic_DNA"/>
</dbReference>
<protein>
    <submittedName>
        <fullName evidence="2">Uncharacterized protein</fullName>
    </submittedName>
</protein>
<dbReference type="Gene3D" id="3.40.50.300">
    <property type="entry name" value="P-loop containing nucleotide triphosphate hydrolases"/>
    <property type="match status" value="1"/>
</dbReference>
<dbReference type="RefSeq" id="WP_150091097.1">
    <property type="nucleotide sequence ID" value="NZ_VWSF01000019.1"/>
</dbReference>
<name>A0A5M6D3A9_9BACT</name>
<gene>
    <name evidence="2" type="ORF">F0145_19480</name>
</gene>
<organism evidence="2 3">
    <name type="scientific">Adhaeribacter rhizoryzae</name>
    <dbReference type="NCBI Taxonomy" id="2607907"/>
    <lineage>
        <taxon>Bacteria</taxon>
        <taxon>Pseudomonadati</taxon>
        <taxon>Bacteroidota</taxon>
        <taxon>Cytophagia</taxon>
        <taxon>Cytophagales</taxon>
        <taxon>Hymenobacteraceae</taxon>
        <taxon>Adhaeribacter</taxon>
    </lineage>
</organism>
<feature type="coiled-coil region" evidence="1">
    <location>
        <begin position="317"/>
        <end position="365"/>
    </location>
</feature>
<keyword evidence="1" id="KW-0175">Coiled coil</keyword>
<keyword evidence="3" id="KW-1185">Reference proteome</keyword>
<dbReference type="InterPro" id="IPR027417">
    <property type="entry name" value="P-loop_NTPase"/>
</dbReference>
<dbReference type="Proteomes" id="UP000323426">
    <property type="component" value="Unassembled WGS sequence"/>
</dbReference>